<keyword evidence="2" id="KW-1185">Reference proteome</keyword>
<protein>
    <submittedName>
        <fullName evidence="1">Uncharacterized protein</fullName>
    </submittedName>
</protein>
<dbReference type="EMBL" id="VSFF01000004">
    <property type="protein sequence ID" value="TYC15975.1"/>
    <property type="molecule type" value="Genomic_DNA"/>
</dbReference>
<dbReference type="Pfam" id="PF19559">
    <property type="entry name" value="DUF6081"/>
    <property type="match status" value="1"/>
</dbReference>
<organism evidence="1 2">
    <name type="scientific">Actinomadura syzygii</name>
    <dbReference type="NCBI Taxonomy" id="1427538"/>
    <lineage>
        <taxon>Bacteria</taxon>
        <taxon>Bacillati</taxon>
        <taxon>Actinomycetota</taxon>
        <taxon>Actinomycetes</taxon>
        <taxon>Streptosporangiales</taxon>
        <taxon>Thermomonosporaceae</taxon>
        <taxon>Actinomadura</taxon>
    </lineage>
</organism>
<reference evidence="1 2" key="1">
    <citation type="submission" date="2019-08" db="EMBL/GenBank/DDBJ databases">
        <title>Actinomadura sp. nov. CYP1-5 isolated from mountain soil.</title>
        <authorList>
            <person name="Songsumanus A."/>
            <person name="Kuncharoen N."/>
            <person name="Kudo T."/>
            <person name="Yuki M."/>
            <person name="Igarashi Y."/>
            <person name="Tanasupawat S."/>
        </authorList>
    </citation>
    <scope>NUCLEOTIDE SEQUENCE [LARGE SCALE GENOMIC DNA]</scope>
    <source>
        <strain evidence="1 2">GKU157</strain>
    </source>
</reference>
<evidence type="ECO:0000313" key="1">
    <source>
        <dbReference type="EMBL" id="TYC15975.1"/>
    </source>
</evidence>
<dbReference type="AlphaFoldDB" id="A0A5D0UED5"/>
<comment type="caution">
    <text evidence="1">The sequence shown here is derived from an EMBL/GenBank/DDBJ whole genome shotgun (WGS) entry which is preliminary data.</text>
</comment>
<accession>A0A5D0UED5</accession>
<dbReference type="OrthoDB" id="2791077at2"/>
<evidence type="ECO:0000313" key="2">
    <source>
        <dbReference type="Proteomes" id="UP000322634"/>
    </source>
</evidence>
<gene>
    <name evidence="1" type="ORF">FXF65_11615</name>
</gene>
<dbReference type="Proteomes" id="UP000322634">
    <property type="component" value="Unassembled WGS sequence"/>
</dbReference>
<sequence>MPERLDIVWDDFTEEFRAAGPAARWAYSAAGPHIADDGEVATGMGELHVVSRPFTRTIAPGDALPGTLDHVKWLAYTSHTGSAGVPGFDAPPGLELAFETSFTGRTHGTGAHPFGDAVLPDDLRLAAVAFNAFDPETFLVFDFFLTNTRIYAFYERLPFAREALGEYAAFSYAVPLAPRSPGDRHLLKIAYDRTAGVVRWLIEGDEVFRVSRLGYHLPGREHLVLDHSGTESVAEPRQLNAGLGIFTLLDATGPDGGPGAVRISTDEGFYPAAQRFLDPASKESSRLFGQGAEFSAGPVRITRS</sequence>
<proteinExistence type="predicted"/>
<dbReference type="RefSeq" id="WP_148349770.1">
    <property type="nucleotide sequence ID" value="NZ_JBHSBF010000009.1"/>
</dbReference>
<name>A0A5D0UED5_9ACTN</name>
<dbReference type="InterPro" id="IPR045727">
    <property type="entry name" value="DUF6081"/>
</dbReference>